<reference evidence="3" key="1">
    <citation type="journal article" date="2019" name="Int. J. Syst. Evol. Microbiol.">
        <title>The Global Catalogue of Microorganisms (GCM) 10K type strain sequencing project: providing services to taxonomists for standard genome sequencing and annotation.</title>
        <authorList>
            <consortium name="The Broad Institute Genomics Platform"/>
            <consortium name="The Broad Institute Genome Sequencing Center for Infectious Disease"/>
            <person name="Wu L."/>
            <person name="Ma J."/>
        </authorList>
    </citation>
    <scope>NUCLEOTIDE SEQUENCE [LARGE SCALE GENOMIC DNA]</scope>
    <source>
        <strain evidence="3">KCTC 52607</strain>
    </source>
</reference>
<keyword evidence="3" id="KW-1185">Reference proteome</keyword>
<evidence type="ECO:0000313" key="3">
    <source>
        <dbReference type="Proteomes" id="UP001595456"/>
    </source>
</evidence>
<protein>
    <submittedName>
        <fullName evidence="2">Uncharacterized protein</fullName>
    </submittedName>
</protein>
<feature type="region of interest" description="Disordered" evidence="1">
    <location>
        <begin position="84"/>
        <end position="107"/>
    </location>
</feature>
<sequence length="107" mass="11943">MAEPRRIPDEDALWFVDDMEKGLINLRPHLREGLRRYLVDRIRPGAFLQAVIRNDLAQAVLRADENSLPAIRDIILFLCTAAPGPSHGSPRSLEEWIAGGTGEGEID</sequence>
<gene>
    <name evidence="2" type="ORF">ACFODU_05940</name>
</gene>
<name>A0ABV7E4D4_9SPHN</name>
<comment type="caution">
    <text evidence="2">The sequence shown here is derived from an EMBL/GenBank/DDBJ whole genome shotgun (WGS) entry which is preliminary data.</text>
</comment>
<dbReference type="EMBL" id="JBHRST010000008">
    <property type="protein sequence ID" value="MFC3097342.1"/>
    <property type="molecule type" value="Genomic_DNA"/>
</dbReference>
<evidence type="ECO:0000256" key="1">
    <source>
        <dbReference type="SAM" id="MobiDB-lite"/>
    </source>
</evidence>
<dbReference type="RefSeq" id="WP_336926106.1">
    <property type="nucleotide sequence ID" value="NZ_JBANRO010000006.1"/>
</dbReference>
<proteinExistence type="predicted"/>
<evidence type="ECO:0000313" key="2">
    <source>
        <dbReference type="EMBL" id="MFC3097342.1"/>
    </source>
</evidence>
<organism evidence="2 3">
    <name type="scientific">Alteraurantiacibacter palmitatis</name>
    <dbReference type="NCBI Taxonomy" id="2054628"/>
    <lineage>
        <taxon>Bacteria</taxon>
        <taxon>Pseudomonadati</taxon>
        <taxon>Pseudomonadota</taxon>
        <taxon>Alphaproteobacteria</taxon>
        <taxon>Sphingomonadales</taxon>
        <taxon>Erythrobacteraceae</taxon>
        <taxon>Alteraurantiacibacter</taxon>
    </lineage>
</organism>
<dbReference type="Proteomes" id="UP001595456">
    <property type="component" value="Unassembled WGS sequence"/>
</dbReference>
<accession>A0ABV7E4D4</accession>